<sequence length="218" mass="24427">MYIAFGLLSSFYLYDLSKDAWQDGLKYTTTVTEISPMLAFKDLEDSQTISMVFGPTQVEEAKRLKGMHTTARSWGQATRNTYMVKCLVVGFVIHGSISFLISALVVPTIYLAEWKNDIVTMLVTGIVFPVIIFLVRKVYVSWLQKFIAGQEGWSDEKKIETLTTYFSGASLAILLTPSVLLYFNASVKYALFSALCQVFTEVGGKVWTAINNASYLQI</sequence>
<keyword evidence="1" id="KW-0472">Membrane</keyword>
<keyword evidence="3" id="KW-1185">Reference proteome</keyword>
<evidence type="ECO:0000256" key="1">
    <source>
        <dbReference type="SAM" id="Phobius"/>
    </source>
</evidence>
<name>A0A9W7L0T6_9STRA</name>
<keyword evidence="1" id="KW-1133">Transmembrane helix</keyword>
<keyword evidence="1" id="KW-0812">Transmembrane</keyword>
<feature type="transmembrane region" description="Helical" evidence="1">
    <location>
        <begin position="118"/>
        <end position="135"/>
    </location>
</feature>
<dbReference type="Proteomes" id="UP001165065">
    <property type="component" value="Unassembled WGS sequence"/>
</dbReference>
<protein>
    <submittedName>
        <fullName evidence="2">Uncharacterized protein</fullName>
    </submittedName>
</protein>
<gene>
    <name evidence="2" type="ORF">TrCOL_g6702</name>
</gene>
<accession>A0A9W7L0T6</accession>
<reference evidence="3" key="1">
    <citation type="journal article" date="2023" name="Commun. Biol.">
        <title>Genome analysis of Parmales, the sister group of diatoms, reveals the evolutionary specialization of diatoms from phago-mixotrophs to photoautotrophs.</title>
        <authorList>
            <person name="Ban H."/>
            <person name="Sato S."/>
            <person name="Yoshikawa S."/>
            <person name="Yamada K."/>
            <person name="Nakamura Y."/>
            <person name="Ichinomiya M."/>
            <person name="Sato N."/>
            <person name="Blanc-Mathieu R."/>
            <person name="Endo H."/>
            <person name="Kuwata A."/>
            <person name="Ogata H."/>
        </authorList>
    </citation>
    <scope>NUCLEOTIDE SEQUENCE [LARGE SCALE GENOMIC DNA]</scope>
</reference>
<evidence type="ECO:0000313" key="3">
    <source>
        <dbReference type="Proteomes" id="UP001165065"/>
    </source>
</evidence>
<comment type="caution">
    <text evidence="2">The sequence shown here is derived from an EMBL/GenBank/DDBJ whole genome shotgun (WGS) entry which is preliminary data.</text>
</comment>
<feature type="transmembrane region" description="Helical" evidence="1">
    <location>
        <begin position="86"/>
        <end position="112"/>
    </location>
</feature>
<feature type="transmembrane region" description="Helical" evidence="1">
    <location>
        <begin position="162"/>
        <end position="183"/>
    </location>
</feature>
<dbReference type="AlphaFoldDB" id="A0A9W7L0T6"/>
<organism evidence="2 3">
    <name type="scientific">Triparma columacea</name>
    <dbReference type="NCBI Taxonomy" id="722753"/>
    <lineage>
        <taxon>Eukaryota</taxon>
        <taxon>Sar</taxon>
        <taxon>Stramenopiles</taxon>
        <taxon>Ochrophyta</taxon>
        <taxon>Bolidophyceae</taxon>
        <taxon>Parmales</taxon>
        <taxon>Triparmaceae</taxon>
        <taxon>Triparma</taxon>
    </lineage>
</organism>
<proteinExistence type="predicted"/>
<dbReference type="EMBL" id="BRYA01000503">
    <property type="protein sequence ID" value="GMI19991.1"/>
    <property type="molecule type" value="Genomic_DNA"/>
</dbReference>
<evidence type="ECO:0000313" key="2">
    <source>
        <dbReference type="EMBL" id="GMI19991.1"/>
    </source>
</evidence>